<evidence type="ECO:0000256" key="2">
    <source>
        <dbReference type="ARBA" id="ARBA00023134"/>
    </source>
</evidence>
<dbReference type="GO" id="GO:0005525">
    <property type="term" value="F:GTP binding"/>
    <property type="evidence" value="ECO:0007669"/>
    <property type="project" value="UniProtKB-KW"/>
</dbReference>
<dbReference type="FunFam" id="3.40.50.300:FF:000091">
    <property type="entry name" value="Probable GTP-binding protein 1"/>
    <property type="match status" value="1"/>
</dbReference>
<dbReference type="SUPFAM" id="SSF52540">
    <property type="entry name" value="P-loop containing nucleoside triphosphate hydrolases"/>
    <property type="match status" value="1"/>
</dbReference>
<dbReference type="InterPro" id="IPR027417">
    <property type="entry name" value="P-loop_NTPase"/>
</dbReference>
<name>A0A803J4R1_XENTR</name>
<evidence type="ECO:0000256" key="3">
    <source>
        <dbReference type="SAM" id="MobiDB-lite"/>
    </source>
</evidence>
<feature type="compositionally biased region" description="Basic residues" evidence="3">
    <location>
        <begin position="42"/>
        <end position="56"/>
    </location>
</feature>
<dbReference type="InterPro" id="IPR035531">
    <property type="entry name" value="GTPBP1-like"/>
</dbReference>
<dbReference type="CDD" id="cd03694">
    <property type="entry name" value="GTPBP_II"/>
    <property type="match status" value="1"/>
</dbReference>
<feature type="compositionally biased region" description="Gly residues" evidence="3">
    <location>
        <begin position="31"/>
        <end position="40"/>
    </location>
</feature>
<dbReference type="Ensembl" id="ENSXETT00000116595">
    <property type="protein sequence ID" value="ENSXETP00000102825"/>
    <property type="gene ID" value="ENSXETG00000048908"/>
</dbReference>
<organism evidence="5">
    <name type="scientific">Xenopus tropicalis</name>
    <name type="common">Western clawed frog</name>
    <name type="synonym">Silurana tropicalis</name>
    <dbReference type="NCBI Taxonomy" id="8364"/>
    <lineage>
        <taxon>Eukaryota</taxon>
        <taxon>Metazoa</taxon>
        <taxon>Chordata</taxon>
        <taxon>Craniata</taxon>
        <taxon>Vertebrata</taxon>
        <taxon>Euteleostomi</taxon>
        <taxon>Amphibia</taxon>
        <taxon>Batrachia</taxon>
        <taxon>Anura</taxon>
        <taxon>Pipoidea</taxon>
        <taxon>Pipidae</taxon>
        <taxon>Xenopodinae</taxon>
        <taxon>Xenopus</taxon>
        <taxon>Silurana</taxon>
    </lineage>
</organism>
<dbReference type="Gene3D" id="3.40.50.300">
    <property type="entry name" value="P-loop containing nucleotide triphosphate hydrolases"/>
    <property type="match status" value="1"/>
</dbReference>
<dbReference type="Pfam" id="PF00009">
    <property type="entry name" value="GTP_EFTU"/>
    <property type="match status" value="1"/>
</dbReference>
<accession>A0A803J4R1</accession>
<sequence>MPALGIPCQAGGGAGRRAGGMEPRVFELFGPAGGSGGTGARGKTKGKKAGKGRGRSSKSNNPPYLPPEAEEGNIEYKLKLVNPSQYRFEHLVTQMKWRLQEGRGEAVYQIGVEDNGLLVGLSEEEMKASLHTLHRMAEKVGADITVLREREVDYDSDSPRKITEVLIRKVPDNQQFLDLRVAVLGNVDSGKSTLLGVLTQGELDNGRGRARLNLFRHLHEIQSGRTSSISFEILGFNSKGEVINYSESRTAEQICESASKMITFIDLAGHHKYLKTTIFGLTSYCPDFAMLVVSANTGIAGTTREHLGLAMALKVPFFLVVSKVDLCAAATVERTLRQLERTLKQPGCNKVPFMVRSEDDAVTAAQQFAQSPNITPIFAISSVTGESLDLLKVFLNILPPLTNSHEQEELMQQLPEFQVDEIYTVPEVGTVVGGTLYSGVCKEGEHLVVGPTDGGGFLPLKVCSIQRNRSTCRVLRAGQAATLALGEFERSLLRKGMVLVSPEALPTVCWVFEAEIVLLFHATSCRQGVQVTVHVGNVRQTAVLEHIHGKVSVAFTSSLLCPLPLPPPPCPLPLPPPPCPLPLPPPPCPLLLPPPPCPLLLPPPPCPLLLPPPPCPLPLPPPPCPLLLPPPPCPLFPTSATPALPLIPYFCHPPLAPYPLPLPLLHCPLPPTPATLALPLTPTPATPALPLTPYPLLLPTRLAPLPLTPYSCHPRLAPYPYPCHPCLAPYPLPLPLLHCPLPPTSATLALPLTPTPATPALPLTPYPCHSCTAPYPLLLPPSPCPLPPTSATPSLPLTPYSCHPRLAPYPLLLPPPPCPLPPTPATPALPLTPYSCHPCLAPLPLLLPPSPCPLPPTSATPSLPLTPYPCHSCTALYPLLLPPSPCPLPPTPATPALPLTPYSCHPRLGPLPPTPAPPPPYPLPLPLLHCPLPPTPATLALPPYPLLLPHPLPTCYPHTYLLPLSRHPLCLYCPNPAPASPPVFVPQDELRTGEKAVVRFRFIKHPEYLKPGTKLLFREGMTKGIGHVCSLQVIATAIGDP</sequence>
<reference evidence="5" key="2">
    <citation type="submission" date="2021-03" db="UniProtKB">
        <authorList>
            <consortium name="Ensembl"/>
        </authorList>
    </citation>
    <scope>IDENTIFICATION</scope>
</reference>
<dbReference type="PANTHER" id="PTHR43721:SF3">
    <property type="entry name" value="GTP-BINDING PROTEIN 2"/>
    <property type="match status" value="1"/>
</dbReference>
<dbReference type="FunFam" id="2.40.30.10:FF:000014">
    <property type="entry name" value="Probable GTP-binding protein 1"/>
    <property type="match status" value="1"/>
</dbReference>
<dbReference type="InterPro" id="IPR050055">
    <property type="entry name" value="EF-Tu_GTPase"/>
</dbReference>
<dbReference type="InterPro" id="IPR000795">
    <property type="entry name" value="T_Tr_GTP-bd_dom"/>
</dbReference>
<dbReference type="InterPro" id="IPR009000">
    <property type="entry name" value="Transl_B-barrel_sf"/>
</dbReference>
<dbReference type="AlphaFoldDB" id="A0A803J4R1"/>
<evidence type="ECO:0000313" key="5">
    <source>
        <dbReference type="Ensembl" id="ENSXETP00000102825"/>
    </source>
</evidence>
<feature type="domain" description="Tr-type G" evidence="4">
    <location>
        <begin position="176"/>
        <end position="404"/>
    </location>
</feature>
<evidence type="ECO:0000259" key="4">
    <source>
        <dbReference type="PROSITE" id="PS51722"/>
    </source>
</evidence>
<dbReference type="GO" id="GO:0003924">
    <property type="term" value="F:GTPase activity"/>
    <property type="evidence" value="ECO:0007669"/>
    <property type="project" value="InterPro"/>
</dbReference>
<proteinExistence type="predicted"/>
<keyword evidence="2" id="KW-0342">GTP-binding</keyword>
<protein>
    <recommendedName>
        <fullName evidence="4">Tr-type G domain-containing protein</fullName>
    </recommendedName>
</protein>
<dbReference type="SUPFAM" id="SSF50447">
    <property type="entry name" value="Translation proteins"/>
    <property type="match status" value="1"/>
</dbReference>
<dbReference type="CDD" id="cd04165">
    <property type="entry name" value="GTPBP1_like"/>
    <property type="match status" value="1"/>
</dbReference>
<dbReference type="GeneTree" id="ENSGT00940000155636"/>
<keyword evidence="1" id="KW-0547">Nucleotide-binding</keyword>
<evidence type="ECO:0000256" key="1">
    <source>
        <dbReference type="ARBA" id="ARBA00022741"/>
    </source>
</evidence>
<dbReference type="PROSITE" id="PS51722">
    <property type="entry name" value="G_TR_2"/>
    <property type="match status" value="1"/>
</dbReference>
<reference evidence="5" key="1">
    <citation type="journal article" date="2010" name="Science">
        <title>The genome of the Western clawed frog Xenopus tropicalis.</title>
        <authorList>
            <person name="Hellsten U."/>
            <person name="Harland R.M."/>
            <person name="Gilchrist M.J."/>
            <person name="Hendrix D."/>
            <person name="Jurka J."/>
            <person name="Kapitonov V."/>
            <person name="Ovcharenko I."/>
            <person name="Putnam N.H."/>
            <person name="Shu S."/>
            <person name="Taher L."/>
            <person name="Blitz I.L."/>
            <person name="Blumberg B."/>
            <person name="Dichmann D.S."/>
            <person name="Dubchak I."/>
            <person name="Amaya E."/>
            <person name="Detter J.C."/>
            <person name="Fletcher R."/>
            <person name="Gerhard D.S."/>
            <person name="Goodstein D."/>
            <person name="Graves T."/>
            <person name="Grigoriev I.V."/>
            <person name="Grimwood J."/>
            <person name="Kawashima T."/>
            <person name="Lindquist E."/>
            <person name="Lucas S.M."/>
            <person name="Mead P.E."/>
            <person name="Mitros T."/>
            <person name="Ogino H."/>
            <person name="Ohta Y."/>
            <person name="Poliakov A.V."/>
            <person name="Pollet N."/>
            <person name="Robert J."/>
            <person name="Salamov A."/>
            <person name="Sater A.K."/>
            <person name="Schmutz J."/>
            <person name="Terry A."/>
            <person name="Vize P.D."/>
            <person name="Warren W.C."/>
            <person name="Wells D."/>
            <person name="Wills A."/>
            <person name="Wilson R.K."/>
            <person name="Zimmerman L.B."/>
            <person name="Zorn A.M."/>
            <person name="Grainger R."/>
            <person name="Grammer T."/>
            <person name="Khokha M.K."/>
            <person name="Richardson P.M."/>
            <person name="Rokhsar D.S."/>
        </authorList>
    </citation>
    <scope>NUCLEOTIDE SEQUENCE [LARGE SCALE GENOMIC DNA]</scope>
    <source>
        <strain evidence="5">Nigerian</strain>
    </source>
</reference>
<feature type="region of interest" description="Disordered" evidence="3">
    <location>
        <begin position="1"/>
        <end position="70"/>
    </location>
</feature>
<dbReference type="Gene3D" id="2.40.30.10">
    <property type="entry name" value="Translation factors"/>
    <property type="match status" value="1"/>
</dbReference>
<dbReference type="PANTHER" id="PTHR43721">
    <property type="entry name" value="ELONGATION FACTOR TU-RELATED"/>
    <property type="match status" value="1"/>
</dbReference>